<evidence type="ECO:0000256" key="1">
    <source>
        <dbReference type="SAM" id="SignalP"/>
    </source>
</evidence>
<dbReference type="InterPro" id="IPR017467">
    <property type="entry name" value="CHP03016_PEP-CTERM"/>
</dbReference>
<evidence type="ECO:0000313" key="3">
    <source>
        <dbReference type="Proteomes" id="UP000523161"/>
    </source>
</evidence>
<dbReference type="SUPFAM" id="SSF56935">
    <property type="entry name" value="Porins"/>
    <property type="match status" value="1"/>
</dbReference>
<dbReference type="EMBL" id="JABSOD010000004">
    <property type="protein sequence ID" value="NRQ41997.1"/>
    <property type="molecule type" value="Genomic_DNA"/>
</dbReference>
<dbReference type="Proteomes" id="UP000523161">
    <property type="component" value="Unassembled WGS sequence"/>
</dbReference>
<dbReference type="RefSeq" id="WP_173500244.1">
    <property type="nucleotide sequence ID" value="NZ_JABSOD010000004.1"/>
</dbReference>
<name>A0A7Y5AP74_9GAMM</name>
<keyword evidence="1" id="KW-0732">Signal</keyword>
<accession>A0A7Y5AP74</accession>
<sequence length="546" mass="60770">MATITVRVRVVKQRFVTSAMLAGIIAVPMIAASAMAADVKITPELEFGSYAYWLRDNEQSAGLDKGLAALVTPSLNVGVTGNNLSSSFYLQNEAVWYKDEQRSHKSLTEYSWRNLATAYDKRLSFGLNAAGNHRVRNSQNGVFSDIITGSENLSKTTSYGANLGFTTLRTADVNAQLDLSYRTLRSEAPEVDDGSGDFDNDSYTTTLALGSAKRQSTLFWQFNGSYRKTERDARGDFVSKNANGSGGVPLAPGLSLIGRGSYEQNDNTSNFNNEFRSYGAGLEYQFGRASRINVTQNRYTTGNNDASQADTSGTYVGTEIFLAPSRRTTLSYNLDRRYFGRTANLQASYNMRFVSVRLALTDSVQTLSSLDEVFEDLGIFVCPDGSTQISECFRPPTNNYQLGTGESFRQLFDVELELSEQIIQRRSAALTVGYSKNRLTLSALASRSEDEYVESARLNERDTLSMQASWQLSSHMRLLLNGRYYEVDYSAEQRRDSNSSLELGVNRELNGNANVSASVRRLTRESTVDSFDVEENRVWLTYSHKF</sequence>
<comment type="caution">
    <text evidence="2">The sequence shown here is derived from an EMBL/GenBank/DDBJ whole genome shotgun (WGS) entry which is preliminary data.</text>
</comment>
<evidence type="ECO:0000313" key="2">
    <source>
        <dbReference type="EMBL" id="NRQ41997.1"/>
    </source>
</evidence>
<reference evidence="2 3" key="1">
    <citation type="submission" date="2020-06" db="EMBL/GenBank/DDBJ databases">
        <title>Rheinheimera sp. nov., a marine bacterium isolated from coastal.</title>
        <authorList>
            <person name="Yu Q."/>
            <person name="Qi Y."/>
            <person name="Pu J."/>
        </authorList>
    </citation>
    <scope>NUCLEOTIDE SEQUENCE [LARGE SCALE GENOMIC DNA]</scope>
    <source>
        <strain evidence="2 3">YQF-2</strain>
    </source>
</reference>
<protein>
    <submittedName>
        <fullName evidence="2">TIGR03016 family PEP-CTERM system-associated outer membrane protein</fullName>
    </submittedName>
</protein>
<feature type="chain" id="PRO_5030950823" evidence="1">
    <location>
        <begin position="37"/>
        <end position="546"/>
    </location>
</feature>
<dbReference type="AlphaFoldDB" id="A0A7Y5AP74"/>
<keyword evidence="3" id="KW-1185">Reference proteome</keyword>
<organism evidence="2 3">
    <name type="scientific">Rheinheimera lutimaris</name>
    <dbReference type="NCBI Taxonomy" id="2740584"/>
    <lineage>
        <taxon>Bacteria</taxon>
        <taxon>Pseudomonadati</taxon>
        <taxon>Pseudomonadota</taxon>
        <taxon>Gammaproteobacteria</taxon>
        <taxon>Chromatiales</taxon>
        <taxon>Chromatiaceae</taxon>
        <taxon>Rheinheimera</taxon>
    </lineage>
</organism>
<proteinExistence type="predicted"/>
<dbReference type="NCBIfam" id="TIGR03016">
    <property type="entry name" value="pepcterm_hypo_1"/>
    <property type="match status" value="1"/>
</dbReference>
<gene>
    <name evidence="2" type="ORF">HRH59_05365</name>
</gene>
<feature type="signal peptide" evidence="1">
    <location>
        <begin position="1"/>
        <end position="36"/>
    </location>
</feature>